<name>A0A0G4LWX5_VERLO</name>
<reference evidence="3" key="2">
    <citation type="journal article" date="2021" name="Mol. Plant Pathol.">
        <title>A 20-kb lineage-specific genomic region tames virulence in pathogenic amphidiploid Verticillium longisporum.</title>
        <authorList>
            <person name="Harting R."/>
            <person name="Starke J."/>
            <person name="Kusch H."/>
            <person name="Poggeler S."/>
            <person name="Maurus I."/>
            <person name="Schluter R."/>
            <person name="Landesfeind M."/>
            <person name="Bulla I."/>
            <person name="Nowrousian M."/>
            <person name="de Jonge R."/>
            <person name="Stahlhut G."/>
            <person name="Hoff K.J."/>
            <person name="Asshauer K.P."/>
            <person name="Thurmer A."/>
            <person name="Stanke M."/>
            <person name="Daniel R."/>
            <person name="Morgenstern B."/>
            <person name="Thomma B.P.H.J."/>
            <person name="Kronstad J.W."/>
            <person name="Braus-Stromeyer S.A."/>
            <person name="Braus G.H."/>
        </authorList>
    </citation>
    <scope>NUCLEOTIDE SEQUENCE</scope>
    <source>
        <strain evidence="3">Vl32</strain>
    </source>
</reference>
<gene>
    <name evidence="2" type="ORF">BN1708_014576</name>
    <name evidence="3" type="ORF">HYQ45_002429</name>
</gene>
<feature type="domain" description="Catalase immune-responsive" evidence="1">
    <location>
        <begin position="1"/>
        <end position="47"/>
    </location>
</feature>
<dbReference type="STRING" id="100787.A0A0G4LWX5"/>
<evidence type="ECO:0000313" key="3">
    <source>
        <dbReference type="EMBL" id="KAG7140712.1"/>
    </source>
</evidence>
<evidence type="ECO:0000313" key="4">
    <source>
        <dbReference type="Proteomes" id="UP000044602"/>
    </source>
</evidence>
<evidence type="ECO:0000259" key="1">
    <source>
        <dbReference type="Pfam" id="PF06628"/>
    </source>
</evidence>
<dbReference type="Gene3D" id="2.40.180.10">
    <property type="entry name" value="Catalase core domain"/>
    <property type="match status" value="1"/>
</dbReference>
<dbReference type="AlphaFoldDB" id="A0A0G4LWX5"/>
<evidence type="ECO:0000313" key="2">
    <source>
        <dbReference type="EMBL" id="CRK26578.1"/>
    </source>
</evidence>
<reference evidence="2 4" key="1">
    <citation type="submission" date="2015-05" db="EMBL/GenBank/DDBJ databases">
        <authorList>
            <person name="Wang D.B."/>
            <person name="Wang M."/>
        </authorList>
    </citation>
    <scope>NUCLEOTIDE SEQUENCE [LARGE SCALE GENOMIC DNA]</scope>
    <source>
        <strain evidence="2">VL1</strain>
    </source>
</reference>
<dbReference type="Pfam" id="PF06628">
    <property type="entry name" value="Catalase-rel"/>
    <property type="match status" value="1"/>
</dbReference>
<organism evidence="2 4">
    <name type="scientific">Verticillium longisporum</name>
    <name type="common">Verticillium dahliae var. longisporum</name>
    <dbReference type="NCBI Taxonomy" id="100787"/>
    <lineage>
        <taxon>Eukaryota</taxon>
        <taxon>Fungi</taxon>
        <taxon>Dikarya</taxon>
        <taxon>Ascomycota</taxon>
        <taxon>Pezizomycotina</taxon>
        <taxon>Sordariomycetes</taxon>
        <taxon>Hypocreomycetidae</taxon>
        <taxon>Glomerellales</taxon>
        <taxon>Plectosphaerellaceae</taxon>
        <taxon>Verticillium</taxon>
    </lineage>
</organism>
<dbReference type="EMBL" id="CVQH01020218">
    <property type="protein sequence ID" value="CRK26578.1"/>
    <property type="molecule type" value="Genomic_DNA"/>
</dbReference>
<dbReference type="EMBL" id="JAEMWZ010000040">
    <property type="protein sequence ID" value="KAG7140712.1"/>
    <property type="molecule type" value="Genomic_DNA"/>
</dbReference>
<protein>
    <recommendedName>
        <fullName evidence="1">Catalase immune-responsive domain-containing protein</fullName>
    </recommendedName>
</protein>
<dbReference type="InterPro" id="IPR010582">
    <property type="entry name" value="Catalase_immune_responsive"/>
</dbReference>
<proteinExistence type="predicted"/>
<accession>A0A0G4LWX5</accession>
<dbReference type="Proteomes" id="UP000044602">
    <property type="component" value="Unassembled WGS sequence"/>
</dbReference>
<keyword evidence="4" id="KW-1185">Reference proteome</keyword>
<sequence length="81" mass="9614">MSPQARENTCHNTAKYLNFVQFPEIQTDYLAQIYNISPDYAQGVFDRLREQKFTMEEIKAKAEDAHTWYREKKFLSSDDSN</sequence>
<dbReference type="Proteomes" id="UP000689129">
    <property type="component" value="Unassembled WGS sequence"/>
</dbReference>
<dbReference type="OrthoDB" id="6880011at2759"/>